<dbReference type="PANTHER" id="PTHR11006:SF116">
    <property type="entry name" value="PROTEIN METHYLTRANSFERASE"/>
    <property type="match status" value="1"/>
</dbReference>
<evidence type="ECO:0000256" key="16">
    <source>
        <dbReference type="SAM" id="Coils"/>
    </source>
</evidence>
<comment type="catalytic activity">
    <reaction evidence="13">
        <text>L-arginyl-[protein] + 2 S-adenosyl-L-methionine = N(omega),N(omega)-dimethyl-L-arginyl-[protein] + 2 S-adenosyl-L-homocysteine + 2 H(+)</text>
        <dbReference type="Rhea" id="RHEA:48096"/>
        <dbReference type="Rhea" id="RHEA-COMP:10532"/>
        <dbReference type="Rhea" id="RHEA-COMP:11991"/>
        <dbReference type="ChEBI" id="CHEBI:15378"/>
        <dbReference type="ChEBI" id="CHEBI:29965"/>
        <dbReference type="ChEBI" id="CHEBI:57856"/>
        <dbReference type="ChEBI" id="CHEBI:59789"/>
        <dbReference type="ChEBI" id="CHEBI:61897"/>
        <dbReference type="EC" id="2.1.1.319"/>
    </reaction>
    <physiologicalReaction direction="left-to-right" evidence="13">
        <dbReference type="Rhea" id="RHEA:48097"/>
    </physiologicalReaction>
</comment>
<dbReference type="AlphaFoldDB" id="A0A0F8WVF8"/>
<evidence type="ECO:0000259" key="18">
    <source>
        <dbReference type="Pfam" id="PF13649"/>
    </source>
</evidence>
<dbReference type="EMBL" id="JYKN01002754">
    <property type="protein sequence ID" value="KKK15292.1"/>
    <property type="molecule type" value="Genomic_DNA"/>
</dbReference>
<evidence type="ECO:0000256" key="6">
    <source>
        <dbReference type="ARBA" id="ARBA00022603"/>
    </source>
</evidence>
<name>A0A0F8WVF8_9EURO</name>
<comment type="caution">
    <text evidence="21">The sequence shown here is derived from an EMBL/GenBank/DDBJ whole genome shotgun (WGS) entry which is preliminary data.</text>
</comment>
<keyword evidence="4" id="KW-0963">Cytoplasm</keyword>
<keyword evidence="8 15" id="KW-0949">S-adenosyl-L-methionine</keyword>
<gene>
    <name evidence="21" type="ORF">AOCH_004494</name>
</gene>
<dbReference type="InterPro" id="IPR049482">
    <property type="entry name" value="ANM3-like_C2H2_Zf"/>
</dbReference>
<evidence type="ECO:0000256" key="12">
    <source>
        <dbReference type="ARBA" id="ARBA00023242"/>
    </source>
</evidence>
<dbReference type="InterPro" id="IPR036236">
    <property type="entry name" value="Znf_C2H2_sf"/>
</dbReference>
<dbReference type="SUPFAM" id="SSF57667">
    <property type="entry name" value="beta-beta-alpha zinc fingers"/>
    <property type="match status" value="1"/>
</dbReference>
<dbReference type="VEuPathDB" id="FungiDB:P175DRAFT_0556281"/>
<evidence type="ECO:0000259" key="19">
    <source>
        <dbReference type="Pfam" id="PF21137"/>
    </source>
</evidence>
<dbReference type="InterPro" id="IPR029063">
    <property type="entry name" value="SAM-dependent_MTases_sf"/>
</dbReference>
<reference evidence="21 22" key="1">
    <citation type="submission" date="2015-02" db="EMBL/GenBank/DDBJ databases">
        <title>Draft Genome Sequences of Two Closely-Related Aflatoxigenic Aspergillus Species Obtained from the Cote d'Ivoire.</title>
        <authorList>
            <person name="Moore G.G."/>
            <person name="Beltz S.B."/>
            <person name="Mack B.M."/>
        </authorList>
    </citation>
    <scope>NUCLEOTIDE SEQUENCE [LARGE SCALE GENOMIC DNA]</scope>
    <source>
        <strain evidence="21 22">SRRC1432</strain>
    </source>
</reference>
<evidence type="ECO:0000256" key="5">
    <source>
        <dbReference type="ARBA" id="ARBA00022553"/>
    </source>
</evidence>
<evidence type="ECO:0000313" key="22">
    <source>
        <dbReference type="Proteomes" id="UP000034947"/>
    </source>
</evidence>
<comment type="subcellular location">
    <subcellularLocation>
        <location evidence="2">Cytoplasm</location>
        <location evidence="2">Cytosol</location>
    </subcellularLocation>
    <subcellularLocation>
        <location evidence="1">Nucleus</location>
    </subcellularLocation>
</comment>
<evidence type="ECO:0000259" key="20">
    <source>
        <dbReference type="Pfam" id="PF22528"/>
    </source>
</evidence>
<dbReference type="SUPFAM" id="SSF53335">
    <property type="entry name" value="S-adenosyl-L-methionine-dependent methyltransferases"/>
    <property type="match status" value="1"/>
</dbReference>
<dbReference type="GO" id="GO:0005634">
    <property type="term" value="C:nucleus"/>
    <property type="evidence" value="ECO:0007669"/>
    <property type="project" value="UniProtKB-SubCell"/>
</dbReference>
<evidence type="ECO:0000256" key="17">
    <source>
        <dbReference type="SAM" id="MobiDB-lite"/>
    </source>
</evidence>
<dbReference type="GO" id="GO:0008270">
    <property type="term" value="F:zinc ion binding"/>
    <property type="evidence" value="ECO:0007669"/>
    <property type="project" value="UniProtKB-KW"/>
</dbReference>
<comment type="catalytic activity">
    <reaction evidence="14">
        <text>L-arginyl-[protein] + S-adenosyl-L-methionine = N(omega)-methyl-L-arginyl-[protein] + S-adenosyl-L-homocysteine + H(+)</text>
        <dbReference type="Rhea" id="RHEA:48100"/>
        <dbReference type="Rhea" id="RHEA-COMP:10532"/>
        <dbReference type="Rhea" id="RHEA-COMP:11990"/>
        <dbReference type="ChEBI" id="CHEBI:15378"/>
        <dbReference type="ChEBI" id="CHEBI:29965"/>
        <dbReference type="ChEBI" id="CHEBI:57856"/>
        <dbReference type="ChEBI" id="CHEBI:59789"/>
        <dbReference type="ChEBI" id="CHEBI:65280"/>
    </reaction>
    <physiologicalReaction direction="left-to-right" evidence="14">
        <dbReference type="Rhea" id="RHEA:48101"/>
    </physiologicalReaction>
</comment>
<evidence type="ECO:0000256" key="2">
    <source>
        <dbReference type="ARBA" id="ARBA00004514"/>
    </source>
</evidence>
<keyword evidence="9" id="KW-0479">Metal-binding</keyword>
<dbReference type="GO" id="GO:0035242">
    <property type="term" value="F:protein-arginine omega-N asymmetric methyltransferase activity"/>
    <property type="evidence" value="ECO:0007669"/>
    <property type="project" value="UniProtKB-EC"/>
</dbReference>
<dbReference type="Pfam" id="PF22528">
    <property type="entry name" value="PRMT_C"/>
    <property type="match status" value="1"/>
</dbReference>
<evidence type="ECO:0000256" key="15">
    <source>
        <dbReference type="PROSITE-ProRule" id="PRU01015"/>
    </source>
</evidence>
<dbReference type="FunFam" id="2.70.160.11:FF:000016">
    <property type="entry name" value="Protein arginine methyltransferase RmtB"/>
    <property type="match status" value="1"/>
</dbReference>
<dbReference type="GO" id="GO:0042054">
    <property type="term" value="F:histone methyltransferase activity"/>
    <property type="evidence" value="ECO:0007669"/>
    <property type="project" value="TreeGrafter"/>
</dbReference>
<dbReference type="InterPro" id="IPR025799">
    <property type="entry name" value="Arg_MeTrfase"/>
</dbReference>
<dbReference type="FunFam" id="3.40.50.150:FF:000034">
    <property type="entry name" value="Protein arginine N-methyltransferase 3"/>
    <property type="match status" value="1"/>
</dbReference>
<dbReference type="Proteomes" id="UP000034947">
    <property type="component" value="Unassembled WGS sequence"/>
</dbReference>
<keyword evidence="7 15" id="KW-0808">Transferase</keyword>
<accession>A0A0F8WVF8</accession>
<dbReference type="GO" id="GO:0005829">
    <property type="term" value="C:cytosol"/>
    <property type="evidence" value="ECO:0007669"/>
    <property type="project" value="UniProtKB-SubCell"/>
</dbReference>
<feature type="domain" description="Protein arginine N-methyltransferase" evidence="20">
    <location>
        <begin position="368"/>
        <end position="552"/>
    </location>
</feature>
<evidence type="ECO:0000256" key="8">
    <source>
        <dbReference type="ARBA" id="ARBA00022691"/>
    </source>
</evidence>
<dbReference type="PANTHER" id="PTHR11006">
    <property type="entry name" value="PROTEIN ARGININE N-METHYLTRANSFERASE"/>
    <property type="match status" value="1"/>
</dbReference>
<keyword evidence="22" id="KW-1185">Reference proteome</keyword>
<keyword evidence="6 15" id="KW-0489">Methyltransferase</keyword>
<dbReference type="EC" id="2.1.1.319" evidence="3"/>
<evidence type="ECO:0000256" key="10">
    <source>
        <dbReference type="ARBA" id="ARBA00022771"/>
    </source>
</evidence>
<dbReference type="CDD" id="cd02440">
    <property type="entry name" value="AdoMet_MTases"/>
    <property type="match status" value="1"/>
</dbReference>
<evidence type="ECO:0000256" key="4">
    <source>
        <dbReference type="ARBA" id="ARBA00022490"/>
    </source>
</evidence>
<feature type="domain" description="Protein arginine N-methyltransferase 3-like C2H2 zinc finger" evidence="19">
    <location>
        <begin position="75"/>
        <end position="119"/>
    </location>
</feature>
<keyword evidence="10" id="KW-0863">Zinc-finger</keyword>
<dbReference type="Gene3D" id="3.40.50.150">
    <property type="entry name" value="Vaccinia Virus protein VP39"/>
    <property type="match status" value="1"/>
</dbReference>
<sequence>MSASLPSDLPPRDVDRDSVSSGDSDVSDEEGWEDVEPDDETQPVVGLFSDKIYPDARSMLKESKDKHNFDIRRIQKEFDLDFLETIKLVNYVRSQVKSGNMTPDVSSKDKFEDEIYLKPVLEDDALLYSLDDIEEGELETTSGTEADRRVIELQEDLERLQSQFSEYRLAVQKSLEEQLTKEDEKLAPVEQSAKRATKIEEIDSDYFTSYAYNGIIVPLSHERDHLLMESALPGIHESMLKDAIRTDSYRDFIYDNKHIFKDKVVLDVGCGTGILSMFCAKAGAKKVISVDNSNIIDRAKEIIYENGFGDVITCIRGKIEEVTLPVKQVDIIVSEWMGYGLLFEAMFDSVIYARDRYLAPDGLMAPSHATLRVAPFADSDFVASHIGFWHNVYGFNMKSMLTGIYDEALVRTVPPSTIPAESEIFLTLPLHTITVQELSFLKEFEVTMKEDVDSLDGWAIWFDIFFMPSRDSAIPDNAIPSEMQKKGVVAFTTGPDGKETHWQQTILLIDHGKKKPVALKKGQTIKGKVGYQKKEKDEKSRSLDITLEWDVQQGEKGAQQWALQ</sequence>
<evidence type="ECO:0000256" key="3">
    <source>
        <dbReference type="ARBA" id="ARBA00011925"/>
    </source>
</evidence>
<evidence type="ECO:0000256" key="7">
    <source>
        <dbReference type="ARBA" id="ARBA00022679"/>
    </source>
</evidence>
<feature type="domain" description="Methyltransferase" evidence="18">
    <location>
        <begin position="265"/>
        <end position="362"/>
    </location>
</feature>
<dbReference type="PROSITE" id="PS51678">
    <property type="entry name" value="SAM_MT_PRMT"/>
    <property type="match status" value="1"/>
</dbReference>
<keyword evidence="12" id="KW-0539">Nucleus</keyword>
<dbReference type="Pfam" id="PF13649">
    <property type="entry name" value="Methyltransf_25"/>
    <property type="match status" value="1"/>
</dbReference>
<dbReference type="InterPro" id="IPR041698">
    <property type="entry name" value="Methyltransf_25"/>
</dbReference>
<evidence type="ECO:0000256" key="14">
    <source>
        <dbReference type="ARBA" id="ARBA00049303"/>
    </source>
</evidence>
<dbReference type="GO" id="GO:0032259">
    <property type="term" value="P:methylation"/>
    <property type="evidence" value="ECO:0007669"/>
    <property type="project" value="UniProtKB-KW"/>
</dbReference>
<keyword evidence="11" id="KW-0862">Zinc</keyword>
<evidence type="ECO:0000256" key="1">
    <source>
        <dbReference type="ARBA" id="ARBA00004123"/>
    </source>
</evidence>
<protein>
    <recommendedName>
        <fullName evidence="3">type I protein arginine methyltransferase</fullName>
        <ecNumber evidence="3">2.1.1.319</ecNumber>
    </recommendedName>
</protein>
<dbReference type="Pfam" id="PF21137">
    <property type="entry name" value="ANM3_C2H2_Zf"/>
    <property type="match status" value="1"/>
</dbReference>
<feature type="coiled-coil region" evidence="16">
    <location>
        <begin position="143"/>
        <end position="177"/>
    </location>
</feature>
<evidence type="ECO:0000256" key="11">
    <source>
        <dbReference type="ARBA" id="ARBA00022833"/>
    </source>
</evidence>
<proteinExistence type="predicted"/>
<evidence type="ECO:0000256" key="9">
    <source>
        <dbReference type="ARBA" id="ARBA00022723"/>
    </source>
</evidence>
<organism evidence="21 22">
    <name type="scientific">Aspergillus ochraceoroseus</name>
    <dbReference type="NCBI Taxonomy" id="138278"/>
    <lineage>
        <taxon>Eukaryota</taxon>
        <taxon>Fungi</taxon>
        <taxon>Dikarya</taxon>
        <taxon>Ascomycota</taxon>
        <taxon>Pezizomycotina</taxon>
        <taxon>Eurotiomycetes</taxon>
        <taxon>Eurotiomycetidae</taxon>
        <taxon>Eurotiales</taxon>
        <taxon>Aspergillaceae</taxon>
        <taxon>Aspergillus</taxon>
        <taxon>Aspergillus subgen. Nidulantes</taxon>
    </lineage>
</organism>
<dbReference type="InterPro" id="IPR055135">
    <property type="entry name" value="PRMT_dom"/>
</dbReference>
<feature type="compositionally biased region" description="Acidic residues" evidence="17">
    <location>
        <begin position="25"/>
        <end position="41"/>
    </location>
</feature>
<evidence type="ECO:0000256" key="13">
    <source>
        <dbReference type="ARBA" id="ARBA00047384"/>
    </source>
</evidence>
<feature type="region of interest" description="Disordered" evidence="17">
    <location>
        <begin position="1"/>
        <end position="47"/>
    </location>
</feature>
<dbReference type="OrthoDB" id="7848332at2759"/>
<keyword evidence="5" id="KW-0597">Phosphoprotein</keyword>
<keyword evidence="16" id="KW-0175">Coiled coil</keyword>
<dbReference type="Gene3D" id="2.70.160.11">
    <property type="entry name" value="Hnrnp arginine n-methyltransferase1"/>
    <property type="match status" value="1"/>
</dbReference>
<evidence type="ECO:0000313" key="21">
    <source>
        <dbReference type="EMBL" id="KKK15292.1"/>
    </source>
</evidence>